<comment type="cofactor">
    <cofactor evidence="8">
        <name>Mg(2+)</name>
        <dbReference type="ChEBI" id="CHEBI:18420"/>
    </cofactor>
</comment>
<feature type="binding site" evidence="8">
    <location>
        <position position="54"/>
    </location>
    <ligand>
        <name>Mg(2+)</name>
        <dbReference type="ChEBI" id="CHEBI:18420"/>
    </ligand>
</feature>
<feature type="binding site" evidence="8">
    <location>
        <position position="6"/>
    </location>
    <ligand>
        <name>Mg(2+)</name>
        <dbReference type="ChEBI" id="CHEBI:18420"/>
    </ligand>
</feature>
<comment type="similarity">
    <text evidence="8">Belongs to the P-Pant transferase superfamily. AcpS family.</text>
</comment>
<name>A0ABS2GED6_9FIRM</name>
<accession>A0ABS2GED6</accession>
<dbReference type="RefSeq" id="WP_205087134.1">
    <property type="nucleotide sequence ID" value="NZ_CALXQD010000003.1"/>
</dbReference>
<keyword evidence="2 8" id="KW-0808">Transferase</keyword>
<comment type="caution">
    <text evidence="10">The sequence shown here is derived from an EMBL/GenBank/DDBJ whole genome shotgun (WGS) entry which is preliminary data.</text>
</comment>
<gene>
    <name evidence="8 10" type="primary">acpS</name>
    <name evidence="10" type="ORF">H6A01_00520</name>
</gene>
<feature type="domain" description="4'-phosphopantetheinyl transferase" evidence="9">
    <location>
        <begin position="3"/>
        <end position="93"/>
    </location>
</feature>
<organism evidence="10 11">
    <name type="scientific">Veillonella magna</name>
    <dbReference type="NCBI Taxonomy" id="464322"/>
    <lineage>
        <taxon>Bacteria</taxon>
        <taxon>Bacillati</taxon>
        <taxon>Bacillota</taxon>
        <taxon>Negativicutes</taxon>
        <taxon>Veillonellales</taxon>
        <taxon>Veillonellaceae</taxon>
        <taxon>Veillonella</taxon>
    </lineage>
</organism>
<dbReference type="InterPro" id="IPR008278">
    <property type="entry name" value="4-PPantetheinyl_Trfase_dom"/>
</dbReference>
<evidence type="ECO:0000256" key="8">
    <source>
        <dbReference type="HAMAP-Rule" id="MF_00101"/>
    </source>
</evidence>
<evidence type="ECO:0000256" key="1">
    <source>
        <dbReference type="ARBA" id="ARBA00022516"/>
    </source>
</evidence>
<dbReference type="EC" id="2.7.8.7" evidence="8"/>
<keyword evidence="5 8" id="KW-0460">Magnesium</keyword>
<evidence type="ECO:0000313" key="10">
    <source>
        <dbReference type="EMBL" id="MBM6911808.1"/>
    </source>
</evidence>
<dbReference type="InterPro" id="IPR004568">
    <property type="entry name" value="Ppantetheine-prot_Trfase_dom"/>
</dbReference>
<dbReference type="InterPro" id="IPR037143">
    <property type="entry name" value="4-PPantetheinyl_Trfase_dom_sf"/>
</dbReference>
<dbReference type="GO" id="GO:0008897">
    <property type="term" value="F:holo-[acyl-carrier-protein] synthase activity"/>
    <property type="evidence" value="ECO:0007669"/>
    <property type="project" value="UniProtKB-EC"/>
</dbReference>
<dbReference type="Proteomes" id="UP000707138">
    <property type="component" value="Unassembled WGS sequence"/>
</dbReference>
<keyword evidence="3 8" id="KW-0479">Metal-binding</keyword>
<keyword evidence="1 8" id="KW-0444">Lipid biosynthesis</keyword>
<dbReference type="Pfam" id="PF01648">
    <property type="entry name" value="ACPS"/>
    <property type="match status" value="1"/>
</dbReference>
<keyword evidence="7 8" id="KW-0275">Fatty acid biosynthesis</keyword>
<evidence type="ECO:0000313" key="11">
    <source>
        <dbReference type="Proteomes" id="UP000707138"/>
    </source>
</evidence>
<comment type="function">
    <text evidence="8">Transfers the 4'-phosphopantetheine moiety from coenzyme A to a Ser of acyl-carrier-protein.</text>
</comment>
<proteinExistence type="inferred from homology"/>
<sequence length="120" mass="13517">MHIGIDIIEIERIANAVKRPSFVHRVFTEREQAYCKGRGKQQYASMAGIYAAKEAFLKALGTGLRYGSWQDICVIHDEWGAPQLECSGVFGQMVEERNITKIRLSISHCHAYAVANVVMM</sequence>
<comment type="subcellular location">
    <subcellularLocation>
        <location evidence="8">Cytoplasm</location>
    </subcellularLocation>
</comment>
<evidence type="ECO:0000256" key="3">
    <source>
        <dbReference type="ARBA" id="ARBA00022723"/>
    </source>
</evidence>
<dbReference type="HAMAP" id="MF_00101">
    <property type="entry name" value="AcpS"/>
    <property type="match status" value="1"/>
</dbReference>
<evidence type="ECO:0000256" key="5">
    <source>
        <dbReference type="ARBA" id="ARBA00022842"/>
    </source>
</evidence>
<evidence type="ECO:0000256" key="2">
    <source>
        <dbReference type="ARBA" id="ARBA00022679"/>
    </source>
</evidence>
<dbReference type="Gene3D" id="3.90.470.20">
    <property type="entry name" value="4'-phosphopantetheinyl transferase domain"/>
    <property type="match status" value="1"/>
</dbReference>
<keyword evidence="4 8" id="KW-0276">Fatty acid metabolism</keyword>
<reference evidence="10 11" key="1">
    <citation type="journal article" date="2021" name="Sci. Rep.">
        <title>The distribution of antibiotic resistance genes in chicken gut microbiota commensals.</title>
        <authorList>
            <person name="Juricova H."/>
            <person name="Matiasovicova J."/>
            <person name="Kubasova T."/>
            <person name="Cejkova D."/>
            <person name="Rychlik I."/>
        </authorList>
    </citation>
    <scope>NUCLEOTIDE SEQUENCE [LARGE SCALE GENOMIC DNA]</scope>
    <source>
        <strain evidence="10 11">An537</strain>
    </source>
</reference>
<protein>
    <recommendedName>
        <fullName evidence="8">Holo-[acyl-carrier-protein] synthase</fullName>
        <shortName evidence="8">Holo-ACP synthase</shortName>
        <ecNumber evidence="8">2.7.8.7</ecNumber>
    </recommendedName>
    <alternativeName>
        <fullName evidence="8">4'-phosphopantetheinyl transferase AcpS</fullName>
    </alternativeName>
</protein>
<evidence type="ECO:0000256" key="4">
    <source>
        <dbReference type="ARBA" id="ARBA00022832"/>
    </source>
</evidence>
<dbReference type="InterPro" id="IPR002582">
    <property type="entry name" value="ACPS"/>
</dbReference>
<evidence type="ECO:0000259" key="9">
    <source>
        <dbReference type="Pfam" id="PF01648"/>
    </source>
</evidence>
<evidence type="ECO:0000256" key="6">
    <source>
        <dbReference type="ARBA" id="ARBA00023098"/>
    </source>
</evidence>
<dbReference type="EMBL" id="JACJLA010000001">
    <property type="protein sequence ID" value="MBM6911808.1"/>
    <property type="molecule type" value="Genomic_DNA"/>
</dbReference>
<evidence type="ECO:0000256" key="7">
    <source>
        <dbReference type="ARBA" id="ARBA00023160"/>
    </source>
</evidence>
<dbReference type="NCBIfam" id="TIGR00556">
    <property type="entry name" value="pantethn_trn"/>
    <property type="match status" value="1"/>
</dbReference>
<keyword evidence="11" id="KW-1185">Reference proteome</keyword>
<keyword evidence="6 8" id="KW-0443">Lipid metabolism</keyword>
<dbReference type="SUPFAM" id="SSF56214">
    <property type="entry name" value="4'-phosphopantetheinyl transferase"/>
    <property type="match status" value="1"/>
</dbReference>
<keyword evidence="8" id="KW-0963">Cytoplasm</keyword>
<comment type="catalytic activity">
    <reaction evidence="8">
        <text>apo-[ACP] + CoA = holo-[ACP] + adenosine 3',5'-bisphosphate + H(+)</text>
        <dbReference type="Rhea" id="RHEA:12068"/>
        <dbReference type="Rhea" id="RHEA-COMP:9685"/>
        <dbReference type="Rhea" id="RHEA-COMP:9690"/>
        <dbReference type="ChEBI" id="CHEBI:15378"/>
        <dbReference type="ChEBI" id="CHEBI:29999"/>
        <dbReference type="ChEBI" id="CHEBI:57287"/>
        <dbReference type="ChEBI" id="CHEBI:58343"/>
        <dbReference type="ChEBI" id="CHEBI:64479"/>
        <dbReference type="EC" id="2.7.8.7"/>
    </reaction>
</comment>
<dbReference type="NCBIfam" id="TIGR00516">
    <property type="entry name" value="acpS"/>
    <property type="match status" value="1"/>
</dbReference>